<evidence type="ECO:0000256" key="7">
    <source>
        <dbReference type="ARBA" id="ARBA00023235"/>
    </source>
</evidence>
<dbReference type="CDD" id="cd18807">
    <property type="entry name" value="SF1_C_UvrD"/>
    <property type="match status" value="1"/>
</dbReference>
<dbReference type="InterPro" id="IPR000212">
    <property type="entry name" value="DNA_helicase_UvrD/REP"/>
</dbReference>
<dbReference type="GO" id="GO:0005829">
    <property type="term" value="C:cytosol"/>
    <property type="evidence" value="ECO:0007669"/>
    <property type="project" value="TreeGrafter"/>
</dbReference>
<comment type="catalytic activity">
    <reaction evidence="8">
        <text>Couples ATP hydrolysis with the unwinding of duplex DNA by translocating in the 3'-5' direction.</text>
        <dbReference type="EC" id="5.6.2.4"/>
    </reaction>
</comment>
<dbReference type="InterPro" id="IPR014016">
    <property type="entry name" value="UvrD-like_ATP-bd"/>
</dbReference>
<keyword evidence="7" id="KW-0413">Isomerase</keyword>
<evidence type="ECO:0000256" key="6">
    <source>
        <dbReference type="ARBA" id="ARBA00023125"/>
    </source>
</evidence>
<reference evidence="14 15" key="1">
    <citation type="submission" date="2017-09" db="EMBL/GenBank/DDBJ databases">
        <title>Large-scale bioinformatics analysis of Bacillus genomes uncovers conserved roles of natural products in bacterial physiology.</title>
        <authorList>
            <consortium name="Agbiome Team Llc"/>
            <person name="Bleich R.M."/>
            <person name="Grubbs K.J."/>
            <person name="Santa Maria K.C."/>
            <person name="Allen S.E."/>
            <person name="Farag S."/>
            <person name="Shank E.A."/>
            <person name="Bowers A."/>
        </authorList>
    </citation>
    <scope>NUCLEOTIDE SEQUENCE [LARGE SCALE GENOMIC DNA]</scope>
    <source>
        <strain evidence="14 15">AFS085496</strain>
    </source>
</reference>
<dbReference type="GO" id="GO:0016787">
    <property type="term" value="F:hydrolase activity"/>
    <property type="evidence" value="ECO:0007669"/>
    <property type="project" value="UniProtKB-UniRule"/>
</dbReference>
<dbReference type="PANTHER" id="PTHR11070:SF2">
    <property type="entry name" value="ATP-DEPENDENT DNA HELICASE SRS2"/>
    <property type="match status" value="1"/>
</dbReference>
<keyword evidence="6" id="KW-0238">DNA-binding</keyword>
<evidence type="ECO:0000256" key="2">
    <source>
        <dbReference type="ARBA" id="ARBA00022741"/>
    </source>
</evidence>
<dbReference type="PROSITE" id="PS51217">
    <property type="entry name" value="UVRD_HELICASE_CTER"/>
    <property type="match status" value="1"/>
</dbReference>
<comment type="caution">
    <text evidence="14">The sequence shown here is derived from an EMBL/GenBank/DDBJ whole genome shotgun (WGS) entry which is preliminary data.</text>
</comment>
<dbReference type="PANTHER" id="PTHR11070">
    <property type="entry name" value="UVRD / RECB / PCRA DNA HELICASE FAMILY MEMBER"/>
    <property type="match status" value="1"/>
</dbReference>
<evidence type="ECO:0000256" key="9">
    <source>
        <dbReference type="ARBA" id="ARBA00034808"/>
    </source>
</evidence>
<dbReference type="GO" id="GO:0005524">
    <property type="term" value="F:ATP binding"/>
    <property type="evidence" value="ECO:0007669"/>
    <property type="project" value="UniProtKB-UniRule"/>
</dbReference>
<dbReference type="Gene3D" id="1.10.486.10">
    <property type="entry name" value="PCRA, domain 4"/>
    <property type="match status" value="1"/>
</dbReference>
<organism evidence="14 15">
    <name type="scientific">Bacillus thuringiensis</name>
    <dbReference type="NCBI Taxonomy" id="1428"/>
    <lineage>
        <taxon>Bacteria</taxon>
        <taxon>Bacillati</taxon>
        <taxon>Bacillota</taxon>
        <taxon>Bacilli</taxon>
        <taxon>Bacillales</taxon>
        <taxon>Bacillaceae</taxon>
        <taxon>Bacillus</taxon>
        <taxon>Bacillus cereus group</taxon>
    </lineage>
</organism>
<dbReference type="GO" id="GO:0003677">
    <property type="term" value="F:DNA binding"/>
    <property type="evidence" value="ECO:0007669"/>
    <property type="project" value="UniProtKB-KW"/>
</dbReference>
<evidence type="ECO:0000256" key="3">
    <source>
        <dbReference type="ARBA" id="ARBA00022801"/>
    </source>
</evidence>
<dbReference type="InterPro" id="IPR027417">
    <property type="entry name" value="P-loop_NTPase"/>
</dbReference>
<dbReference type="Proteomes" id="UP000224003">
    <property type="component" value="Unassembled WGS sequence"/>
</dbReference>
<dbReference type="CDD" id="cd17932">
    <property type="entry name" value="DEXQc_UvrD"/>
    <property type="match status" value="1"/>
</dbReference>
<dbReference type="AlphaFoldDB" id="A0A9X6ZQF1"/>
<dbReference type="Gene3D" id="3.40.50.300">
    <property type="entry name" value="P-loop containing nucleotide triphosphate hydrolases"/>
    <property type="match status" value="2"/>
</dbReference>
<dbReference type="SUPFAM" id="SSF52540">
    <property type="entry name" value="P-loop containing nucleoside triphosphate hydrolases"/>
    <property type="match status" value="1"/>
</dbReference>
<evidence type="ECO:0000256" key="1">
    <source>
        <dbReference type="ARBA" id="ARBA00009922"/>
    </source>
</evidence>
<keyword evidence="3 11" id="KW-0378">Hydrolase</keyword>
<dbReference type="Gene3D" id="1.10.10.160">
    <property type="match status" value="1"/>
</dbReference>
<dbReference type="PROSITE" id="PS51198">
    <property type="entry name" value="UVRD_HELICASE_ATP_BIND"/>
    <property type="match status" value="1"/>
</dbReference>
<accession>A0A9X6ZQF1</accession>
<dbReference type="RefSeq" id="WP_098517618.1">
    <property type="nucleotide sequence ID" value="NZ_NUVX01000078.1"/>
</dbReference>
<evidence type="ECO:0000313" key="14">
    <source>
        <dbReference type="EMBL" id="PFJ29391.1"/>
    </source>
</evidence>
<evidence type="ECO:0000256" key="8">
    <source>
        <dbReference type="ARBA" id="ARBA00034617"/>
    </source>
</evidence>
<keyword evidence="2 11" id="KW-0547">Nucleotide-binding</keyword>
<name>A0A9X6ZQF1_BACTU</name>
<dbReference type="Pfam" id="PF13361">
    <property type="entry name" value="UvrD_C"/>
    <property type="match status" value="1"/>
</dbReference>
<dbReference type="GO" id="GO:0033202">
    <property type="term" value="C:DNA helicase complex"/>
    <property type="evidence" value="ECO:0007669"/>
    <property type="project" value="TreeGrafter"/>
</dbReference>
<dbReference type="EC" id="5.6.2.4" evidence="9"/>
<dbReference type="InterPro" id="IPR013986">
    <property type="entry name" value="DExx_box_DNA_helicase_dom_sf"/>
</dbReference>
<evidence type="ECO:0000256" key="10">
    <source>
        <dbReference type="ARBA" id="ARBA00048988"/>
    </source>
</evidence>
<dbReference type="InterPro" id="IPR014017">
    <property type="entry name" value="DNA_helicase_UvrD-like_C"/>
</dbReference>
<gene>
    <name evidence="14" type="ORF">COJ15_31880</name>
</gene>
<keyword evidence="5 11" id="KW-0067">ATP-binding</keyword>
<feature type="binding site" evidence="11">
    <location>
        <begin position="21"/>
        <end position="28"/>
    </location>
    <ligand>
        <name>ATP</name>
        <dbReference type="ChEBI" id="CHEBI:30616"/>
    </ligand>
</feature>
<evidence type="ECO:0000256" key="11">
    <source>
        <dbReference type="PROSITE-ProRule" id="PRU00560"/>
    </source>
</evidence>
<comment type="similarity">
    <text evidence="1">Belongs to the helicase family. UvrD subfamily.</text>
</comment>
<dbReference type="GO" id="GO:0043138">
    <property type="term" value="F:3'-5' DNA helicase activity"/>
    <property type="evidence" value="ECO:0007669"/>
    <property type="project" value="UniProtKB-EC"/>
</dbReference>
<keyword evidence="4 11" id="KW-0347">Helicase</keyword>
<comment type="catalytic activity">
    <reaction evidence="10">
        <text>ATP + H2O = ADP + phosphate + H(+)</text>
        <dbReference type="Rhea" id="RHEA:13065"/>
        <dbReference type="ChEBI" id="CHEBI:15377"/>
        <dbReference type="ChEBI" id="CHEBI:15378"/>
        <dbReference type="ChEBI" id="CHEBI:30616"/>
        <dbReference type="ChEBI" id="CHEBI:43474"/>
        <dbReference type="ChEBI" id="CHEBI:456216"/>
        <dbReference type="EC" id="5.6.2.4"/>
    </reaction>
</comment>
<feature type="domain" description="UvrD-like helicase C-terminal" evidence="13">
    <location>
        <begin position="300"/>
        <end position="573"/>
    </location>
</feature>
<dbReference type="Pfam" id="PF00580">
    <property type="entry name" value="UvrD-helicase"/>
    <property type="match status" value="1"/>
</dbReference>
<sequence length="657" mass="76005">MLNEQQRSAVEHIYGPLLIIAGAGSGKTTVLVDRIENMIQKHKIDPSEILAVTFTNKAATEMKERIEKKIGYESVYGLEMATFHSFCNKALKRDINFTKSEYTSSFNIADENQVNSYIKQIIKGKTKIQPNTFSGYISALKNELVDASMFVTEDFTSPFVDSEKVEVMIANWYSENPEHMELLGTVYRQYEYMMEKTNTMDFDDLILQTVKMFTGNPKILERYQEKFKYLMIDEYQDTNRSQYVLSKLLANKYRNIAVVGDDAQSIYAFRGSDIRNILNFDFDYSEAKVIKLEQNYRSTKTILQAANEVIAHNKNQKKKVLFTDNPEGEKITLLDTQYPEEESSIIASKILEIKERDNKSFSDFTILYRTNRQSARIEQALRFEGIPYFVYSGRSFFDIPEIRIIVKYLQFIHNQNNIDAFNEIIQVPKRRIADKTIEKIVAEFLSRDILDILENPDSIVRMQKTGKSESLQFVKLIKKLKDLSETLPVNELIEELLIELNFEEAVISTWLPGKQKEAVKNIEMLLEILVSKQQRDGKPILIREFVEEIALGSPKDAPEGEHVKLMTIHASKGLEFPVVFVTNMQENGFPNTMFKEVTPADIEEERRLAYVSITRAKELLFLSKHNYLVTKQGKTLKLSPSLFLSEFSRSLMRTEYL</sequence>
<dbReference type="EMBL" id="NUVX01000078">
    <property type="protein sequence ID" value="PFJ29391.1"/>
    <property type="molecule type" value="Genomic_DNA"/>
</dbReference>
<proteinExistence type="inferred from homology"/>
<dbReference type="GO" id="GO:0000725">
    <property type="term" value="P:recombinational repair"/>
    <property type="evidence" value="ECO:0007669"/>
    <property type="project" value="TreeGrafter"/>
</dbReference>
<protein>
    <recommendedName>
        <fullName evidence="9">DNA 3'-5' helicase</fullName>
        <ecNumber evidence="9">5.6.2.4</ecNumber>
    </recommendedName>
</protein>
<evidence type="ECO:0000256" key="5">
    <source>
        <dbReference type="ARBA" id="ARBA00022840"/>
    </source>
</evidence>
<evidence type="ECO:0000259" key="13">
    <source>
        <dbReference type="PROSITE" id="PS51217"/>
    </source>
</evidence>
<feature type="domain" description="UvrD-like helicase ATP-binding" evidence="12">
    <location>
        <begin position="1"/>
        <end position="299"/>
    </location>
</feature>
<evidence type="ECO:0000256" key="4">
    <source>
        <dbReference type="ARBA" id="ARBA00022806"/>
    </source>
</evidence>
<evidence type="ECO:0000313" key="15">
    <source>
        <dbReference type="Proteomes" id="UP000224003"/>
    </source>
</evidence>
<evidence type="ECO:0000259" key="12">
    <source>
        <dbReference type="PROSITE" id="PS51198"/>
    </source>
</evidence>